<dbReference type="Gene3D" id="1.10.3210.30">
    <property type="match status" value="1"/>
</dbReference>
<dbReference type="Pfam" id="PF00270">
    <property type="entry name" value="DEAD"/>
    <property type="match status" value="1"/>
</dbReference>
<sequence>MSDNSFKLSDASKAIWAKKRTSADGEQMWLPLVVHLDDTRRVINWLYNEWLSDGQKQLFTSMMSADDTQRLVKFVGGIHDIGKASPAFECQPSYSWNANPDLDQALIEKLIQAGFANLDANTLSARRLSPHARAGEAILDWLRVPNTVSTLIGGHHGMPENSVKEVRCQISEYTSNYWQHDTDAAIQKHWQDVQKNIFQWALHMAGYESVDEIPEITEPQGVILEGLLIMADWLASSEFVDEKHQDSEMFSLITTDQTADDIDAEARFELAMTNWDRSGEWHPQKVDLTDDPYRVRWHFDARPVQKAVTTAIDKTVEPGPVIIEAPMGLGKTEIALVAAEQLAYKTKRQGIFFGLPTQATSNAMFDRVTEWVKYLATTQDDSFSVELMHSKRAFNKTFTKLPIATNVGNQEDSVVINSWFTGKKTILDEFSVGTVDNLLQMALKQKHLALRHLGLSKKVVVIDEVHAYDAYMDGYLYRALEWLGAYHVPVVILSATLPKDKRNDLLAAYFHGKYGISLKRGVDESEVGPDWRNQESYPLVTMLDGRKLRQVTHFSTQSDQKPQSLRITRANFDDEELIDDVLSKIAGGGVAGIIVNTVKRAQMIAKQIPDGVDSMVLHSAFTAPDRADRENELQHAIGKNGKRPHKMIVVGTQVLEQSLDIDFDVLYTDIAPMDLLLQRTGRMHRHNISRPDALRDPQVIVMGIEGSGEYGDANEGIYTKYLLMKTDYFLADVIQIPTDISRLVQLVYNVDDDPDVEGLSDAKGEFEKKLLHEKKKATVFQIGMPKYKGDVSLHGWLKRAQEGVDKDEQFASAAVRDIQETVEVILTRHNDQGDYLLDGRKLTECSDMEIAQQVVRLPAVTTRDITNTITELEKITGQLYRSWQDSTWLRGALALPLDDNLSAVLNGWQLQYSRQYGLSYEKEDDNG</sequence>
<dbReference type="InterPro" id="IPR014001">
    <property type="entry name" value="Helicase_ATP-bd"/>
</dbReference>
<dbReference type="Pfam" id="PF22590">
    <property type="entry name" value="Cas3-like_C_2"/>
    <property type="match status" value="1"/>
</dbReference>
<dbReference type="InterPro" id="IPR054712">
    <property type="entry name" value="Cas3-like_dom"/>
</dbReference>
<feature type="domain" description="HD Cas3-type" evidence="11">
    <location>
        <begin position="25"/>
        <end position="234"/>
    </location>
</feature>
<dbReference type="EMBL" id="CP117884">
    <property type="protein sequence ID" value="WDF83243.1"/>
    <property type="molecule type" value="Genomic_DNA"/>
</dbReference>
<dbReference type="SMART" id="SM00487">
    <property type="entry name" value="DEXDc"/>
    <property type="match status" value="1"/>
</dbReference>
<comment type="similarity">
    <text evidence="1">In the N-terminal section; belongs to the CRISPR-associated nuclease Cas3-HD family.</text>
</comment>
<dbReference type="SUPFAM" id="SSF52540">
    <property type="entry name" value="P-loop containing nucleoside triphosphate hydrolases"/>
    <property type="match status" value="1"/>
</dbReference>
<dbReference type="Gene3D" id="3.40.50.300">
    <property type="entry name" value="P-loop containing nucleotide triphosphate hydrolases"/>
    <property type="match status" value="2"/>
</dbReference>
<feature type="domain" description="Helicase ATP-binding" evidence="10">
    <location>
        <begin position="312"/>
        <end position="515"/>
    </location>
</feature>
<evidence type="ECO:0000256" key="4">
    <source>
        <dbReference type="ARBA" id="ARBA00022723"/>
    </source>
</evidence>
<dbReference type="PROSITE" id="PS51643">
    <property type="entry name" value="HD_CAS3"/>
    <property type="match status" value="1"/>
</dbReference>
<dbReference type="PROSITE" id="PS51192">
    <property type="entry name" value="HELICASE_ATP_BIND_1"/>
    <property type="match status" value="1"/>
</dbReference>
<evidence type="ECO:0000256" key="1">
    <source>
        <dbReference type="ARBA" id="ARBA00006847"/>
    </source>
</evidence>
<proteinExistence type="inferred from homology"/>
<dbReference type="Pfam" id="PF18395">
    <property type="entry name" value="Cas3_C"/>
    <property type="match status" value="1"/>
</dbReference>
<keyword evidence="4" id="KW-0479">Metal-binding</keyword>
<evidence type="ECO:0000256" key="9">
    <source>
        <dbReference type="ARBA" id="ARBA00023118"/>
    </source>
</evidence>
<reference evidence="12 13" key="1">
    <citation type="submission" date="2023-02" db="EMBL/GenBank/DDBJ databases">
        <title>Genome sequence of Lacticaseibacillus sp. KACC 23028.</title>
        <authorList>
            <person name="Kim S."/>
            <person name="Heo J."/>
            <person name="Kwon S.-W."/>
        </authorList>
    </citation>
    <scope>NUCLEOTIDE SEQUENCE [LARGE SCALE GENOMIC DNA]</scope>
    <source>
        <strain evidence="12 13">KACC 23028</strain>
    </source>
</reference>
<dbReference type="InterPro" id="IPR011545">
    <property type="entry name" value="DEAD/DEAH_box_helicase_dom"/>
</dbReference>
<dbReference type="InterPro" id="IPR006474">
    <property type="entry name" value="Helicase_Cas3_CRISPR-ass_core"/>
</dbReference>
<keyword evidence="7" id="KW-0347">Helicase</keyword>
<dbReference type="CDD" id="cd09641">
    <property type="entry name" value="Cas3''_I"/>
    <property type="match status" value="1"/>
</dbReference>
<evidence type="ECO:0000259" key="10">
    <source>
        <dbReference type="PROSITE" id="PS51192"/>
    </source>
</evidence>
<dbReference type="NCBIfam" id="TIGR01587">
    <property type="entry name" value="cas3_core"/>
    <property type="match status" value="1"/>
</dbReference>
<accession>A0ABY7WUT5</accession>
<evidence type="ECO:0000256" key="6">
    <source>
        <dbReference type="ARBA" id="ARBA00022801"/>
    </source>
</evidence>
<dbReference type="RefSeq" id="WP_274261273.1">
    <property type="nucleotide sequence ID" value="NZ_CP117884.1"/>
</dbReference>
<dbReference type="InterPro" id="IPR041372">
    <property type="entry name" value="Cas3_C"/>
</dbReference>
<name>A0ABY7WUT5_9LACO</name>
<keyword evidence="3" id="KW-0540">Nuclease</keyword>
<protein>
    <submittedName>
        <fullName evidence="12">CRISPR-associated helicase Cas3</fullName>
    </submittedName>
</protein>
<dbReference type="InterPro" id="IPR027417">
    <property type="entry name" value="P-loop_NTPase"/>
</dbReference>
<keyword evidence="5" id="KW-0547">Nucleotide-binding</keyword>
<keyword evidence="9" id="KW-0051">Antiviral defense</keyword>
<comment type="similarity">
    <text evidence="2">In the central section; belongs to the CRISPR-associated helicase Cas3 family.</text>
</comment>
<dbReference type="InterPro" id="IPR038257">
    <property type="entry name" value="CRISPR-assoc_Cas3_HD_sf"/>
</dbReference>
<dbReference type="Proteomes" id="UP001220377">
    <property type="component" value="Chromosome"/>
</dbReference>
<evidence type="ECO:0000256" key="3">
    <source>
        <dbReference type="ARBA" id="ARBA00022722"/>
    </source>
</evidence>
<evidence type="ECO:0000256" key="8">
    <source>
        <dbReference type="ARBA" id="ARBA00022840"/>
    </source>
</evidence>
<dbReference type="CDD" id="cd17930">
    <property type="entry name" value="DEXHc_cas3"/>
    <property type="match status" value="1"/>
</dbReference>
<keyword evidence="8" id="KW-0067">ATP-binding</keyword>
<dbReference type="NCBIfam" id="TIGR01596">
    <property type="entry name" value="cas3_HD"/>
    <property type="match status" value="1"/>
</dbReference>
<evidence type="ECO:0000313" key="13">
    <source>
        <dbReference type="Proteomes" id="UP001220377"/>
    </source>
</evidence>
<evidence type="ECO:0000256" key="5">
    <source>
        <dbReference type="ARBA" id="ARBA00022741"/>
    </source>
</evidence>
<evidence type="ECO:0000259" key="11">
    <source>
        <dbReference type="PROSITE" id="PS51643"/>
    </source>
</evidence>
<evidence type="ECO:0000256" key="7">
    <source>
        <dbReference type="ARBA" id="ARBA00022806"/>
    </source>
</evidence>
<keyword evidence="6" id="KW-0378">Hydrolase</keyword>
<organism evidence="12 13">
    <name type="scientific">Lacticaseibacillus pabuli</name>
    <dbReference type="NCBI Taxonomy" id="3025672"/>
    <lineage>
        <taxon>Bacteria</taxon>
        <taxon>Bacillati</taxon>
        <taxon>Bacillota</taxon>
        <taxon>Bacilli</taxon>
        <taxon>Lactobacillales</taxon>
        <taxon>Lactobacillaceae</taxon>
        <taxon>Lacticaseibacillus</taxon>
    </lineage>
</organism>
<dbReference type="InterPro" id="IPR006483">
    <property type="entry name" value="CRISPR-assoc_Cas3_HD"/>
</dbReference>
<evidence type="ECO:0000256" key="2">
    <source>
        <dbReference type="ARBA" id="ARBA00009046"/>
    </source>
</evidence>
<gene>
    <name evidence="12" type="primary">cas3</name>
    <name evidence="12" type="ORF">PQ472_03125</name>
</gene>
<evidence type="ECO:0000313" key="12">
    <source>
        <dbReference type="EMBL" id="WDF83243.1"/>
    </source>
</evidence>
<dbReference type="Pfam" id="PF18019">
    <property type="entry name" value="Cas3_HD"/>
    <property type="match status" value="1"/>
</dbReference>
<keyword evidence="13" id="KW-1185">Reference proteome</keyword>